<dbReference type="AlphaFoldDB" id="A0A097IG57"/>
<keyword evidence="5" id="KW-0472">Membrane</keyword>
<evidence type="ECO:0000313" key="8">
    <source>
        <dbReference type="Proteomes" id="UP000029914"/>
    </source>
</evidence>
<dbReference type="GO" id="GO:0016020">
    <property type="term" value="C:membrane"/>
    <property type="evidence" value="ECO:0007669"/>
    <property type="project" value="UniProtKB-SubCell"/>
</dbReference>
<evidence type="ECO:0000256" key="5">
    <source>
        <dbReference type="ARBA" id="ARBA00023136"/>
    </source>
</evidence>
<dbReference type="STRING" id="558173.CDOO_07345"/>
<gene>
    <name evidence="7" type="ORF">CDOO_07345</name>
</gene>
<protein>
    <recommendedName>
        <fullName evidence="9">Lysoplasmalogenase</fullName>
    </recommendedName>
</protein>
<dbReference type="eggNOG" id="COG3714">
    <property type="taxonomic scope" value="Bacteria"/>
</dbReference>
<name>A0A097IG57_9CORY</name>
<evidence type="ECO:0000256" key="3">
    <source>
        <dbReference type="ARBA" id="ARBA00022692"/>
    </source>
</evidence>
<organism evidence="7 8">
    <name type="scientific">Corynebacterium doosanense CAU 212 = DSM 45436</name>
    <dbReference type="NCBI Taxonomy" id="558173"/>
    <lineage>
        <taxon>Bacteria</taxon>
        <taxon>Bacillati</taxon>
        <taxon>Actinomycetota</taxon>
        <taxon>Actinomycetes</taxon>
        <taxon>Mycobacteriales</taxon>
        <taxon>Corynebacteriaceae</taxon>
        <taxon>Corynebacterium</taxon>
    </lineage>
</organism>
<keyword evidence="8" id="KW-1185">Reference proteome</keyword>
<dbReference type="RefSeq" id="WP_020384584.1">
    <property type="nucleotide sequence ID" value="NZ_AQUX01000003.1"/>
</dbReference>
<dbReference type="Pfam" id="PF07947">
    <property type="entry name" value="YhhN"/>
    <property type="match status" value="1"/>
</dbReference>
<evidence type="ECO:0000313" key="7">
    <source>
        <dbReference type="EMBL" id="AIT61087.1"/>
    </source>
</evidence>
<dbReference type="Proteomes" id="UP000029914">
    <property type="component" value="Chromosome"/>
</dbReference>
<dbReference type="EMBL" id="CP006764">
    <property type="protein sequence ID" value="AIT61087.1"/>
    <property type="molecule type" value="Genomic_DNA"/>
</dbReference>
<evidence type="ECO:0000256" key="1">
    <source>
        <dbReference type="ARBA" id="ARBA00004141"/>
    </source>
</evidence>
<keyword evidence="3" id="KW-0812">Transmembrane</keyword>
<evidence type="ECO:0000256" key="4">
    <source>
        <dbReference type="ARBA" id="ARBA00022989"/>
    </source>
</evidence>
<evidence type="ECO:0000256" key="2">
    <source>
        <dbReference type="ARBA" id="ARBA00007375"/>
    </source>
</evidence>
<keyword evidence="6" id="KW-0732">Signal</keyword>
<feature type="signal peptide" evidence="6">
    <location>
        <begin position="1"/>
        <end position="21"/>
    </location>
</feature>
<accession>A0A097IG57</accession>
<reference evidence="7 8" key="1">
    <citation type="submission" date="2013-09" db="EMBL/GenBank/DDBJ databases">
        <title>Complete genome sequence of Corynebacterium doosanense CAU 212(T) (=DSM 45436(T)), isolated from activated sludge.</title>
        <authorList>
            <person name="Schaffert L."/>
            <person name="Albersmeier A."/>
            <person name="Kalinowski J."/>
            <person name="Ruckert C."/>
        </authorList>
    </citation>
    <scope>NUCLEOTIDE SEQUENCE [LARGE SCALE GENOMIC DNA]</scope>
    <source>
        <strain evidence="7 8">CAU 212</strain>
    </source>
</reference>
<feature type="chain" id="PRO_5039470646" description="Lysoplasmalogenase" evidence="6">
    <location>
        <begin position="22"/>
        <end position="221"/>
    </location>
</feature>
<dbReference type="KEGG" id="cdo:CDOO_07345"/>
<keyword evidence="4" id="KW-1133">Transmembrane helix</keyword>
<proteinExistence type="inferred from homology"/>
<dbReference type="InterPro" id="IPR012506">
    <property type="entry name" value="TMEM86B-like"/>
</dbReference>
<comment type="subcellular location">
    <subcellularLocation>
        <location evidence="1">Membrane</location>
        <topology evidence="1">Multi-pass membrane protein</topology>
    </subcellularLocation>
</comment>
<comment type="similarity">
    <text evidence="2">Belongs to the TMEM86 family.</text>
</comment>
<evidence type="ECO:0008006" key="9">
    <source>
        <dbReference type="Google" id="ProtNLM"/>
    </source>
</evidence>
<dbReference type="HOGENOM" id="CLU_100512_0_0_11"/>
<sequence>MPALKFPRALYLAAAAGSVIAAAVPSDRATRLVKPALMPLLLASNPQKSALLVAGLAGGWVGDIILMGKDSRSADPGVRARNLKRGSAAFLVNQLAYHALLLRSGARPTWKNAALRAPMILGGVGLAAMKNPAALPAAGGYGSALALTSILAQDSSSKAALGGNLFVLSDALILGRLTLLKEGSRIDALTDAAVMATYTAAQFLLVDGVTNSTQSRPKPRF</sequence>
<evidence type="ECO:0000256" key="6">
    <source>
        <dbReference type="SAM" id="SignalP"/>
    </source>
</evidence>